<dbReference type="WBParaSite" id="SSTP_0000717900.1">
    <property type="protein sequence ID" value="SSTP_0000717900.1"/>
    <property type="gene ID" value="SSTP_0000717900"/>
</dbReference>
<evidence type="ECO:0000313" key="2">
    <source>
        <dbReference type="WBParaSite" id="SSTP_0000717900.1"/>
    </source>
</evidence>
<dbReference type="WBParaSite" id="TCONS_00009349.p1">
    <property type="protein sequence ID" value="TCONS_00009349.p1"/>
    <property type="gene ID" value="XLOC_007172"/>
</dbReference>
<organism evidence="2">
    <name type="scientific">Strongyloides stercoralis</name>
    <name type="common">Threadworm</name>
    <dbReference type="NCBI Taxonomy" id="6248"/>
    <lineage>
        <taxon>Eukaryota</taxon>
        <taxon>Metazoa</taxon>
        <taxon>Ecdysozoa</taxon>
        <taxon>Nematoda</taxon>
        <taxon>Chromadorea</taxon>
        <taxon>Rhabditida</taxon>
        <taxon>Tylenchina</taxon>
        <taxon>Panagrolaimomorpha</taxon>
        <taxon>Strongyloidoidea</taxon>
        <taxon>Strongyloididae</taxon>
        <taxon>Strongyloides</taxon>
    </lineage>
</organism>
<evidence type="ECO:0000313" key="1">
    <source>
        <dbReference type="Proteomes" id="UP000035681"/>
    </source>
</evidence>
<sequence>MIGESSEITKVYLNNEKLFKTEFINSKIKIIPSNDDLTLLNAKYLFGYYDEGQFYAITNKLYQYGFYDKGQFKSFDSNFMNEKNANKSIFGYLYKGIFYVYETPPEYIYPKKYQFGYINNKYFISLQQFQNNQYDLSQNIPGRKYPKSKISVLINKNEQTIDPIKYIM</sequence>
<reference evidence="2" key="1">
    <citation type="submission" date="2015-08" db="UniProtKB">
        <authorList>
            <consortium name="WormBaseParasite"/>
        </authorList>
    </citation>
    <scope>IDENTIFICATION</scope>
</reference>
<proteinExistence type="predicted"/>
<keyword evidence="1" id="KW-1185">Reference proteome</keyword>
<accession>A0A0K0ECG4</accession>
<protein>
    <submittedName>
        <fullName evidence="2">Astacin domain-containing protein</fullName>
    </submittedName>
</protein>
<dbReference type="AlphaFoldDB" id="A0A0K0ECG4"/>
<dbReference type="Proteomes" id="UP000035681">
    <property type="component" value="Unplaced"/>
</dbReference>
<name>A0A0K0ECG4_STRER</name>